<dbReference type="PANTHER" id="PTHR11439">
    <property type="entry name" value="GAG-POL-RELATED RETROTRANSPOSON"/>
    <property type="match status" value="1"/>
</dbReference>
<keyword evidence="2" id="KW-0732">Signal</keyword>
<evidence type="ECO:0000256" key="2">
    <source>
        <dbReference type="SAM" id="SignalP"/>
    </source>
</evidence>
<sequence length="646" mass="73092">MGGGYLLFCFFNGLGSGLLGLSLDTRDRSMIGSLMYQTSSRSDNMFAVCACSFFQVTPKALHLHAVKRIFRLISWQCKKQTVIATSSAEAEYIAAASCCAQVLWIRNQLLDYGRKVFITEDTVRQALQLDDAKSINCFPNEEIFAEMARMGLARNVDSSSKFYMCPLFLQLMVNTQIVDLSSHTTKYITPSLTQKVFANMRRVGKGFSRVDTTLFEGMLMPQQVSDVATDDVANKVADVVAEDAAEPTPPSPTPAITPPPPQQKVTYTPPLSPHQSPIAQPSLPPPQQNTLLETCTILTIKEDASKQGVKIAKIDADEDVTLEEVAIEVPKDVEDDEAEPAELKEVIKVVTTAKLMTEVVTVAVTTITVALSAAREERPKPLKKQAQIEQDKAYARELEAELNANINWDDVIEQVKRKEKQDNAVLRYQALKRKPQTEAQARKNMMLEEEASKALKRKSKSSEQQAAKKQKLNEEVEELKTHLQIVPNDEDDVYTEATPLALKVPAVDYQIHTENNKPYYKIIRADETHQLFLSFISLLRNFNREDLEMLSQIFQERFASLKPKNFSDDFPLNTLKAMFKKPNVEASIWKNQRGIYDLAKVKSWKKKISFDNIHSNVRLEVKEESEVSLELLRFIRRQQQEGYRLE</sequence>
<dbReference type="PANTHER" id="PTHR11439:SF509">
    <property type="entry name" value="RNA-DIRECTED DNA POLYMERASE"/>
    <property type="match status" value="1"/>
</dbReference>
<accession>A0A699GHX5</accession>
<evidence type="ECO:0000256" key="1">
    <source>
        <dbReference type="SAM" id="MobiDB-lite"/>
    </source>
</evidence>
<evidence type="ECO:0000313" key="3">
    <source>
        <dbReference type="EMBL" id="GEU29429.1"/>
    </source>
</evidence>
<name>A0A699GHX5_TANCI</name>
<feature type="chain" id="PRO_5025387358" evidence="2">
    <location>
        <begin position="18"/>
        <end position="646"/>
    </location>
</feature>
<dbReference type="AlphaFoldDB" id="A0A699GHX5"/>
<comment type="caution">
    <text evidence="3">The sequence shown here is derived from an EMBL/GenBank/DDBJ whole genome shotgun (WGS) entry which is preliminary data.</text>
</comment>
<feature type="signal peptide" evidence="2">
    <location>
        <begin position="1"/>
        <end position="17"/>
    </location>
</feature>
<feature type="region of interest" description="Disordered" evidence="1">
    <location>
        <begin position="451"/>
        <end position="473"/>
    </location>
</feature>
<proteinExistence type="predicted"/>
<reference evidence="3" key="1">
    <citation type="journal article" date="2019" name="Sci. Rep.">
        <title>Draft genome of Tanacetum cinerariifolium, the natural source of mosquito coil.</title>
        <authorList>
            <person name="Yamashiro T."/>
            <person name="Shiraishi A."/>
            <person name="Satake H."/>
            <person name="Nakayama K."/>
        </authorList>
    </citation>
    <scope>NUCLEOTIDE SEQUENCE</scope>
</reference>
<dbReference type="EMBL" id="BKCJ010000067">
    <property type="protein sequence ID" value="GEU29429.1"/>
    <property type="molecule type" value="Genomic_DNA"/>
</dbReference>
<protein>
    <submittedName>
        <fullName evidence="3">Uncharacterized protein</fullName>
    </submittedName>
</protein>
<feature type="region of interest" description="Disordered" evidence="1">
    <location>
        <begin position="242"/>
        <end position="289"/>
    </location>
</feature>
<dbReference type="CDD" id="cd09272">
    <property type="entry name" value="RNase_HI_RT_Ty1"/>
    <property type="match status" value="1"/>
</dbReference>
<gene>
    <name evidence="3" type="ORF">Tci_001407</name>
</gene>
<organism evidence="3">
    <name type="scientific">Tanacetum cinerariifolium</name>
    <name type="common">Dalmatian daisy</name>
    <name type="synonym">Chrysanthemum cinerariifolium</name>
    <dbReference type="NCBI Taxonomy" id="118510"/>
    <lineage>
        <taxon>Eukaryota</taxon>
        <taxon>Viridiplantae</taxon>
        <taxon>Streptophyta</taxon>
        <taxon>Embryophyta</taxon>
        <taxon>Tracheophyta</taxon>
        <taxon>Spermatophyta</taxon>
        <taxon>Magnoliopsida</taxon>
        <taxon>eudicotyledons</taxon>
        <taxon>Gunneridae</taxon>
        <taxon>Pentapetalae</taxon>
        <taxon>asterids</taxon>
        <taxon>campanulids</taxon>
        <taxon>Asterales</taxon>
        <taxon>Asteraceae</taxon>
        <taxon>Asteroideae</taxon>
        <taxon>Anthemideae</taxon>
        <taxon>Anthemidinae</taxon>
        <taxon>Tanacetum</taxon>
    </lineage>
</organism>
<feature type="compositionally biased region" description="Pro residues" evidence="1">
    <location>
        <begin position="247"/>
        <end position="262"/>
    </location>
</feature>